<evidence type="ECO:0000313" key="2">
    <source>
        <dbReference type="EMBL" id="MFC4517942.1"/>
    </source>
</evidence>
<proteinExistence type="predicted"/>
<dbReference type="Gene3D" id="1.10.10.10">
    <property type="entry name" value="Winged helix-like DNA-binding domain superfamily/Winged helix DNA-binding domain"/>
    <property type="match status" value="1"/>
</dbReference>
<dbReference type="InterPro" id="IPR041664">
    <property type="entry name" value="AAA_16"/>
</dbReference>
<dbReference type="InterPro" id="IPR027417">
    <property type="entry name" value="P-loop_NTPase"/>
</dbReference>
<reference evidence="3" key="1">
    <citation type="journal article" date="2019" name="Int. J. Syst. Evol. Microbiol.">
        <title>The Global Catalogue of Microorganisms (GCM) 10K type strain sequencing project: providing services to taxonomists for standard genome sequencing and annotation.</title>
        <authorList>
            <consortium name="The Broad Institute Genomics Platform"/>
            <consortium name="The Broad Institute Genome Sequencing Center for Infectious Disease"/>
            <person name="Wu L."/>
            <person name="Ma J."/>
        </authorList>
    </citation>
    <scope>NUCLEOTIDE SEQUENCE [LARGE SCALE GENOMIC DNA]</scope>
    <source>
        <strain evidence="3">CECT 8064</strain>
    </source>
</reference>
<name>A0ABV9BV84_9ACTN</name>
<evidence type="ECO:0000313" key="3">
    <source>
        <dbReference type="Proteomes" id="UP001595990"/>
    </source>
</evidence>
<feature type="domain" description="Orc1-like AAA ATPase" evidence="1">
    <location>
        <begin position="51"/>
        <end position="176"/>
    </location>
</feature>
<protein>
    <submittedName>
        <fullName evidence="2">AAA family ATPase</fullName>
    </submittedName>
</protein>
<dbReference type="InterPro" id="IPR036388">
    <property type="entry name" value="WH-like_DNA-bd_sf"/>
</dbReference>
<dbReference type="Gene3D" id="3.40.50.300">
    <property type="entry name" value="P-loop containing nucleotide triphosphate hydrolases"/>
    <property type="match status" value="1"/>
</dbReference>
<gene>
    <name evidence="2" type="ORF">ACFPEN_34310</name>
</gene>
<dbReference type="PANTHER" id="PTHR47691:SF3">
    <property type="entry name" value="HTH-TYPE TRANSCRIPTIONAL REGULATOR RV0890C-RELATED"/>
    <property type="match status" value="1"/>
</dbReference>
<accession>A0ABV9BV84</accession>
<dbReference type="PRINTS" id="PR00364">
    <property type="entry name" value="DISEASERSIST"/>
</dbReference>
<evidence type="ECO:0000259" key="1">
    <source>
        <dbReference type="Pfam" id="PF13191"/>
    </source>
</evidence>
<dbReference type="EMBL" id="JBHSFS010000029">
    <property type="protein sequence ID" value="MFC4517942.1"/>
    <property type="molecule type" value="Genomic_DNA"/>
</dbReference>
<dbReference type="RefSeq" id="WP_417924346.1">
    <property type="nucleotide sequence ID" value="NZ_JBHSFS010000029.1"/>
</dbReference>
<keyword evidence="3" id="KW-1185">Reference proteome</keyword>
<dbReference type="SUPFAM" id="SSF52540">
    <property type="entry name" value="P-loop containing nucleoside triphosphate hydrolases"/>
    <property type="match status" value="1"/>
</dbReference>
<dbReference type="PANTHER" id="PTHR47691">
    <property type="entry name" value="REGULATOR-RELATED"/>
    <property type="match status" value="1"/>
</dbReference>
<comment type="caution">
    <text evidence="2">The sequence shown here is derived from an EMBL/GenBank/DDBJ whole genome shotgun (WGS) entry which is preliminary data.</text>
</comment>
<dbReference type="Pfam" id="PF13191">
    <property type="entry name" value="AAA_16"/>
    <property type="match status" value="1"/>
</dbReference>
<sequence>MGIDDPGVTIRNDISGGVIIGSVFQGRDITVQPSLRSAQALRGLPPGASSFSGRDREISSLLAVMDPHSSEGQTVRTAVVTGLAGVGKTEVVIQAAHRALRTSGWFPGGALFVDMLGYHEHPLTPEQALDELLHALGVPVDHIPPSLQGRSRLYTSTLTSCAEAGQRVLVVIDNASAAHQVRPLLPSDAINAVLVTSRNTLADLGARLIDLDNLAPHEAVDMLSRSLSQARGPQDTRITDERIQAHEIATYCGHLPLALHIVAALLADMPHRPLASMAAELASGSHRLDGLQREDLAVRTAFDLSYHHLGEQQARMFRLLTLNPGPDISTEAAAHLADVDHRRAARLMQDLARAHLIAVGSSYDRWRMHDLVRLYAHHRVNSDSQQEERDAAYGQLMAHYATTAHAANALLAPGAADSGSSRFSHRGEALAWLEAERRTLCLLVMATAAPQSLSISFPLFPFLQMGRYFDDLHSVATDALGALEDGCDPDMRIKVLGALRVVP</sequence>
<organism evidence="2 3">
    <name type="scientific">Streptomyces ehimensis</name>
    <dbReference type="NCBI Taxonomy" id="68195"/>
    <lineage>
        <taxon>Bacteria</taxon>
        <taxon>Bacillati</taxon>
        <taxon>Actinomycetota</taxon>
        <taxon>Actinomycetes</taxon>
        <taxon>Kitasatosporales</taxon>
        <taxon>Streptomycetaceae</taxon>
        <taxon>Streptomyces</taxon>
    </lineage>
</organism>
<dbReference type="Proteomes" id="UP001595990">
    <property type="component" value="Unassembled WGS sequence"/>
</dbReference>